<dbReference type="RefSeq" id="WP_280654806.1">
    <property type="nucleotide sequence ID" value="NZ_JANQDH010000066.1"/>
</dbReference>
<evidence type="ECO:0000313" key="2">
    <source>
        <dbReference type="Proteomes" id="UP001159387"/>
    </source>
</evidence>
<gene>
    <name evidence="1" type="ORF">NWP17_10225</name>
</gene>
<evidence type="ECO:0000313" key="1">
    <source>
        <dbReference type="EMBL" id="MDH6060815.1"/>
    </source>
</evidence>
<comment type="caution">
    <text evidence="1">The sequence shown here is derived from an EMBL/GenBank/DDBJ whole genome shotgun (WGS) entry which is preliminary data.</text>
</comment>
<dbReference type="InterPro" id="IPR048165">
    <property type="entry name" value="Bluetail_dom"/>
</dbReference>
<proteinExistence type="predicted"/>
<feature type="non-terminal residue" evidence="1">
    <location>
        <position position="1"/>
    </location>
</feature>
<dbReference type="NCBIfam" id="NF041519">
    <property type="entry name" value="bluetail"/>
    <property type="match status" value="1"/>
</dbReference>
<name>A0AA43GT12_9CYAN</name>
<protein>
    <submittedName>
        <fullName evidence="1">Uncharacterized protein</fullName>
    </submittedName>
</protein>
<sequence>AQGLGINSAVFFGWGGRQYLSINDGTAGFQSNNDLVLQVDRFTFATGDNNAGTLNVDSYFTS</sequence>
<accession>A0AA43GT12</accession>
<dbReference type="AlphaFoldDB" id="A0AA43GT12"/>
<organism evidence="1 2">
    <name type="scientific">Chrysosporum bergii ANA360D</name>
    <dbReference type="NCBI Taxonomy" id="617107"/>
    <lineage>
        <taxon>Bacteria</taxon>
        <taxon>Bacillati</taxon>
        <taxon>Cyanobacteriota</taxon>
        <taxon>Cyanophyceae</taxon>
        <taxon>Nostocales</taxon>
        <taxon>Nodulariaceae</taxon>
        <taxon>Chrysosporum</taxon>
    </lineage>
</organism>
<keyword evidence="2" id="KW-1185">Reference proteome</keyword>
<dbReference type="EMBL" id="JANQDH010000066">
    <property type="protein sequence ID" value="MDH6060815.1"/>
    <property type="molecule type" value="Genomic_DNA"/>
</dbReference>
<dbReference type="Proteomes" id="UP001159387">
    <property type="component" value="Unassembled WGS sequence"/>
</dbReference>
<reference evidence="1 2" key="1">
    <citation type="journal article" date="2023" name="J. Phycol.">
        <title>Chrysosporum ovalisporum is synonymous with the true-branching cyanobacterium Umezakia natans (Nostocales/Aphanizomenonaceae).</title>
        <authorList>
            <person name="McGregor G.B."/>
            <person name="Sendall B.C."/>
            <person name="Niiyama Y."/>
            <person name="Tuji A."/>
            <person name="Willis A."/>
        </authorList>
    </citation>
    <scope>NUCLEOTIDE SEQUENCE [LARGE SCALE GENOMIC DNA]</scope>
    <source>
        <strain evidence="1 2">ANA360D</strain>
    </source>
</reference>